<sequence length="281" mass="30257">MSRRFLNLVCRDYTASDGLLYSITRLDASQLFYKSNTAASRKKNGSKQAPVTSSIADIPEIRRLPSPTFSFQPFRSKMYQIIKGVDVFAPFGAGGDGGKILCADGAGYAAAFDMASRSMLGMPTMNAPKGPMHVTISSIAGTTVFVSPDAAAAAEEEGSAEGGGHVPELGVWLGLSAQNPYHLCAISSLDPPVVRHVWSDFDPPESWWLLEHALISLGSGRFCTAKFFDVSEDIKDDDAYETAVVFTGVEVLRCDDESVGGLKMIKHKSKCMTDLDIISVL</sequence>
<name>A0ABC8WSM0_9POAL</name>
<gene>
    <name evidence="1" type="ORF">URODEC1_LOCUS15789</name>
</gene>
<reference evidence="2" key="1">
    <citation type="submission" date="2024-06" db="EMBL/GenBank/DDBJ databases">
        <authorList>
            <person name="Ryan C."/>
        </authorList>
    </citation>
    <scope>NUCLEOTIDE SEQUENCE [LARGE SCALE GENOMIC DNA]</scope>
</reference>
<organism evidence="1 2">
    <name type="scientific">Urochloa decumbens</name>
    <dbReference type="NCBI Taxonomy" id="240449"/>
    <lineage>
        <taxon>Eukaryota</taxon>
        <taxon>Viridiplantae</taxon>
        <taxon>Streptophyta</taxon>
        <taxon>Embryophyta</taxon>
        <taxon>Tracheophyta</taxon>
        <taxon>Spermatophyta</taxon>
        <taxon>Magnoliopsida</taxon>
        <taxon>Liliopsida</taxon>
        <taxon>Poales</taxon>
        <taxon>Poaceae</taxon>
        <taxon>PACMAD clade</taxon>
        <taxon>Panicoideae</taxon>
        <taxon>Panicodae</taxon>
        <taxon>Paniceae</taxon>
        <taxon>Melinidinae</taxon>
        <taxon>Urochloa</taxon>
    </lineage>
</organism>
<evidence type="ECO:0000313" key="2">
    <source>
        <dbReference type="Proteomes" id="UP001497457"/>
    </source>
</evidence>
<proteinExistence type="predicted"/>
<dbReference type="EMBL" id="OZ075123">
    <property type="protein sequence ID" value="CAL4912727.1"/>
    <property type="molecule type" value="Genomic_DNA"/>
</dbReference>
<keyword evidence="2" id="KW-1185">Reference proteome</keyword>
<dbReference type="PANTHER" id="PTHR33085:SF129">
    <property type="entry name" value="OS04G0426500 PROTEIN"/>
    <property type="match status" value="1"/>
</dbReference>
<evidence type="ECO:0000313" key="1">
    <source>
        <dbReference type="EMBL" id="CAL4912727.1"/>
    </source>
</evidence>
<dbReference type="Proteomes" id="UP001497457">
    <property type="component" value="Chromosome 13rd"/>
</dbReference>
<accession>A0ABC8WSM0</accession>
<dbReference type="InterPro" id="IPR012871">
    <property type="entry name" value="DUF1668_ORYSA"/>
</dbReference>
<reference evidence="1 2" key="2">
    <citation type="submission" date="2024-10" db="EMBL/GenBank/DDBJ databases">
        <authorList>
            <person name="Ryan C."/>
        </authorList>
    </citation>
    <scope>NUCLEOTIDE SEQUENCE [LARGE SCALE GENOMIC DNA]</scope>
</reference>
<dbReference type="PANTHER" id="PTHR33085">
    <property type="entry name" value="OS12G0113100 PROTEIN-RELATED"/>
    <property type="match status" value="1"/>
</dbReference>
<dbReference type="AlphaFoldDB" id="A0ABC8WSM0"/>
<dbReference type="Pfam" id="PF07893">
    <property type="entry name" value="DUF1668"/>
    <property type="match status" value="2"/>
</dbReference>
<protein>
    <submittedName>
        <fullName evidence="1">Uncharacterized protein</fullName>
    </submittedName>
</protein>